<feature type="domain" description="DUF6791" evidence="2">
    <location>
        <begin position="11"/>
        <end position="163"/>
    </location>
</feature>
<sequence>MSHRLLARSDDLLALRNAGFHLEIRSGYLLVKDVPYVTSSREVREDGVLFSKLETQVVNGHERTKKPGAHVAYWTGEHPCKADGAKIRAFENPSAPQNFGKGVQADFTFSAKASYRDYVHKMQAYLGWIVGEAQKIRPEVTAQTFPVYATDEDDDDVFNYIDTASSRVHVGADNEKLEEQRVAIIGVGGTGSYVLDFVAKTRVGEIHIFDGDRFDTHNAFRAPGAWSLEELESKKSKVDTLGDIYGKLRRRGLIKHPAKLTAENIQQLEGINFAFLCLDNGKSKRAIVDWLLEHNVSFIDVGMGVVRAPTGLQGIVRVLTCTPDKSDHIATRMSFGEEDEAENEYATNIQIAELNALNAAMAVIRWKRLIGFYRDAGREHYSSYQIATGVIAIEETE</sequence>
<evidence type="ECO:0000259" key="1">
    <source>
        <dbReference type="Pfam" id="PF00899"/>
    </source>
</evidence>
<protein>
    <submittedName>
        <fullName evidence="3">Thiazole biosynthesis adenylyltransferase ThiF</fullName>
    </submittedName>
</protein>
<dbReference type="Pfam" id="PF00899">
    <property type="entry name" value="ThiF"/>
    <property type="match status" value="1"/>
</dbReference>
<gene>
    <name evidence="3" type="ORF">NCTC12722_00554</name>
</gene>
<dbReference type="GO" id="GO:0008641">
    <property type="term" value="F:ubiquitin-like modifier activating enzyme activity"/>
    <property type="evidence" value="ECO:0007669"/>
    <property type="project" value="InterPro"/>
</dbReference>
<dbReference type="EMBL" id="UIGB01000001">
    <property type="protein sequence ID" value="SUU83390.1"/>
    <property type="molecule type" value="Genomic_DNA"/>
</dbReference>
<feature type="domain" description="THIF-type NAD/FAD binding fold" evidence="1">
    <location>
        <begin position="173"/>
        <end position="358"/>
    </location>
</feature>
<accession>A0A380W3E5</accession>
<organism evidence="3 4">
    <name type="scientific">Afipia felis</name>
    <name type="common">Cat scratch disease bacillus</name>
    <dbReference type="NCBI Taxonomy" id="1035"/>
    <lineage>
        <taxon>Bacteria</taxon>
        <taxon>Pseudomonadati</taxon>
        <taxon>Pseudomonadota</taxon>
        <taxon>Alphaproteobacteria</taxon>
        <taxon>Hyphomicrobiales</taxon>
        <taxon>Nitrobacteraceae</taxon>
        <taxon>Afipia</taxon>
    </lineage>
</organism>
<evidence type="ECO:0000259" key="2">
    <source>
        <dbReference type="Pfam" id="PF20590"/>
    </source>
</evidence>
<dbReference type="Proteomes" id="UP000254343">
    <property type="component" value="Unassembled WGS sequence"/>
</dbReference>
<dbReference type="Pfam" id="PF20590">
    <property type="entry name" value="DUF6791"/>
    <property type="match status" value="1"/>
</dbReference>
<proteinExistence type="predicted"/>
<dbReference type="InterPro" id="IPR000594">
    <property type="entry name" value="ThiF_NAD_FAD-bd"/>
</dbReference>
<dbReference type="NCBIfam" id="NF004805">
    <property type="entry name" value="PRK06153.1-4"/>
    <property type="match status" value="1"/>
</dbReference>
<dbReference type="SUPFAM" id="SSF69572">
    <property type="entry name" value="Activating enzymes of the ubiquitin-like proteins"/>
    <property type="match status" value="1"/>
</dbReference>
<dbReference type="OrthoDB" id="8773615at2"/>
<dbReference type="InterPro" id="IPR035985">
    <property type="entry name" value="Ubiquitin-activating_enz"/>
</dbReference>
<dbReference type="AlphaFoldDB" id="A0A380W3E5"/>
<evidence type="ECO:0000313" key="3">
    <source>
        <dbReference type="EMBL" id="SUU83390.1"/>
    </source>
</evidence>
<reference evidence="3 4" key="1">
    <citation type="submission" date="2018-06" db="EMBL/GenBank/DDBJ databases">
        <authorList>
            <consortium name="Pathogen Informatics"/>
            <person name="Doyle S."/>
        </authorList>
    </citation>
    <scope>NUCLEOTIDE SEQUENCE [LARGE SCALE GENOMIC DNA]</scope>
    <source>
        <strain evidence="3 4">NCTC12722</strain>
    </source>
</reference>
<name>A0A380W3E5_AFIFE</name>
<dbReference type="Gene3D" id="3.40.50.720">
    <property type="entry name" value="NAD(P)-binding Rossmann-like Domain"/>
    <property type="match status" value="1"/>
</dbReference>
<dbReference type="CDD" id="cd01483">
    <property type="entry name" value="E1_enzyme_family"/>
    <property type="match status" value="1"/>
</dbReference>
<dbReference type="InterPro" id="IPR046741">
    <property type="entry name" value="DUF6791"/>
</dbReference>
<evidence type="ECO:0000313" key="4">
    <source>
        <dbReference type="Proteomes" id="UP000254343"/>
    </source>
</evidence>
<dbReference type="NCBIfam" id="NF004804">
    <property type="entry name" value="PRK06153.1-3"/>
    <property type="match status" value="1"/>
</dbReference>
<dbReference type="GO" id="GO:0016779">
    <property type="term" value="F:nucleotidyltransferase activity"/>
    <property type="evidence" value="ECO:0007669"/>
    <property type="project" value="UniProtKB-KW"/>
</dbReference>
<keyword evidence="3" id="KW-0808">Transferase</keyword>
<keyword evidence="3" id="KW-0548">Nucleotidyltransferase</keyword>
<dbReference type="RefSeq" id="WP_002718169.1">
    <property type="nucleotide sequence ID" value="NZ_UFSI01000001.1"/>
</dbReference>